<comment type="caution">
    <text evidence="1">The sequence shown here is derived from an EMBL/GenBank/DDBJ whole genome shotgun (WGS) entry which is preliminary data.</text>
</comment>
<name>A0ACC2NSG8_9HYME</name>
<accession>A0ACC2NSG8</accession>
<proteinExistence type="predicted"/>
<evidence type="ECO:0000313" key="2">
    <source>
        <dbReference type="Proteomes" id="UP001239111"/>
    </source>
</evidence>
<reference evidence="1" key="1">
    <citation type="submission" date="2023-04" db="EMBL/GenBank/DDBJ databases">
        <title>A chromosome-level genome assembly of the parasitoid wasp Eretmocerus hayati.</title>
        <authorList>
            <person name="Zhong Y."/>
            <person name="Liu S."/>
            <person name="Liu Y."/>
        </authorList>
    </citation>
    <scope>NUCLEOTIDE SEQUENCE</scope>
    <source>
        <strain evidence="1">ZJU_SS_LIU_2023</strain>
    </source>
</reference>
<dbReference type="EMBL" id="CM056743">
    <property type="protein sequence ID" value="KAJ8674150.1"/>
    <property type="molecule type" value="Genomic_DNA"/>
</dbReference>
<protein>
    <submittedName>
        <fullName evidence="1">Uncharacterized protein</fullName>
    </submittedName>
</protein>
<dbReference type="Proteomes" id="UP001239111">
    <property type="component" value="Chromosome 3"/>
</dbReference>
<organism evidence="1 2">
    <name type="scientific">Eretmocerus hayati</name>
    <dbReference type="NCBI Taxonomy" id="131215"/>
    <lineage>
        <taxon>Eukaryota</taxon>
        <taxon>Metazoa</taxon>
        <taxon>Ecdysozoa</taxon>
        <taxon>Arthropoda</taxon>
        <taxon>Hexapoda</taxon>
        <taxon>Insecta</taxon>
        <taxon>Pterygota</taxon>
        <taxon>Neoptera</taxon>
        <taxon>Endopterygota</taxon>
        <taxon>Hymenoptera</taxon>
        <taxon>Apocrita</taxon>
        <taxon>Proctotrupomorpha</taxon>
        <taxon>Chalcidoidea</taxon>
        <taxon>Aphelinidae</taxon>
        <taxon>Aphelininae</taxon>
        <taxon>Eretmocerus</taxon>
    </lineage>
</organism>
<gene>
    <name evidence="1" type="ORF">QAD02_005412</name>
</gene>
<keyword evidence="2" id="KW-1185">Reference proteome</keyword>
<sequence>MKRFHPKRDKLDLPCGESGCLKIFQTFGSRSLHRSRYHRKLNRVTQSSTTPISHENIQNTSVTTSEESTLLTSQQNSQDAESCALRGMGQCEDRISMQSKQRLQTSEDQEENCTLHTPLSDSKTTEGQRLKRKLNSTVDIPELQSNNEVIAPTSTPNLDIADIEMGETSSSNITPAFRDEKKAAAFNLILDLRTKNISNITIRSILSHTEKLVHCGIQEFVGVAQTALLKHGIDLSQYMDIPEEIQECSRSFDDLRTKWKQDQYIRKMKSFIRPRKILLDSVVKKRKQSHFEVNRSLQIDVEKLIYISLTDIIISFLEEPRYQELLEFYQSTEVGVFKQFSDGSNFKSNQLFQQNPHSLPIFLYYDDMNLTDTASNRPTKMAMFYFTFGNLKATHKSSTKFIYLLLPVEQDIFKSYPLKNILKCIVEDLQKLENGIKLANGNIFHGTLAAFLGDNLASHRIGGFKTGFTAEHPCRVCMATLDQVRKMVREDPTLLRTVDEYNAMIEKLKACKTKQEYDKLSKEYGLNEECPFNELEHFHAVNGIPPDLFHDIFEGSLALTLHLLLIHFLKGPNKVMTLDEFNTKMLDFDFGYSETKPSQILSQHLDESAKLHQTGSQMWSLALITPLILGPVVPLKDKFWANYILLLEITALICGYSVSLRMVGYLQVQIETYLRTFQELYERHLIPKQHFLLHYLTYMMRFGPLYNFNTLRMEAKHQYFKEMMRKLKNLKNPPVTMTEQHQWYQVSVSEGFVDEDENGPIRKNKVDEFPFATLLPKDVTEVFSMSWLTSHGVKFIPRECFVMTSYCNNVPEFSLVESIICLDDNPILVCRKAVTSEFDLHYSAYSIQMTQEYQLKSTAQLYCPSVFHVHRVRGDNFIIVKRAVGDLY</sequence>
<evidence type="ECO:0000313" key="1">
    <source>
        <dbReference type="EMBL" id="KAJ8674150.1"/>
    </source>
</evidence>